<gene>
    <name evidence="1" type="ORF">KB449_04450</name>
</gene>
<comment type="caution">
    <text evidence="1">The sequence shown here is derived from an EMBL/GenBank/DDBJ whole genome shotgun (WGS) entry which is preliminary data.</text>
</comment>
<evidence type="ECO:0000313" key="2">
    <source>
        <dbReference type="Proteomes" id="UP001161691"/>
    </source>
</evidence>
<dbReference type="Proteomes" id="UP001161691">
    <property type="component" value="Unassembled WGS sequence"/>
</dbReference>
<dbReference type="PROSITE" id="PS51257">
    <property type="entry name" value="PROKAR_LIPOPROTEIN"/>
    <property type="match status" value="1"/>
</dbReference>
<organism evidence="1 2">
    <name type="scientific">Cohnella hashimotonis</name>
    <dbReference type="NCBI Taxonomy" id="2826895"/>
    <lineage>
        <taxon>Bacteria</taxon>
        <taxon>Bacillati</taxon>
        <taxon>Bacillota</taxon>
        <taxon>Bacilli</taxon>
        <taxon>Bacillales</taxon>
        <taxon>Paenibacillaceae</taxon>
        <taxon>Cohnella</taxon>
    </lineage>
</organism>
<reference evidence="1" key="1">
    <citation type="submission" date="2023-04" db="EMBL/GenBank/DDBJ databases">
        <title>Comparative genomic analysis of Cohnella hashimotonis sp. nov., isolated from the International Space Station.</title>
        <authorList>
            <person name="Venkateswaran K."/>
            <person name="Simpson A."/>
        </authorList>
    </citation>
    <scope>NUCLEOTIDE SEQUENCE</scope>
    <source>
        <strain evidence="1">F6_2S_P_1</strain>
    </source>
</reference>
<dbReference type="EMBL" id="JAGRPV010000001">
    <property type="protein sequence ID" value="MDI4644196.1"/>
    <property type="molecule type" value="Genomic_DNA"/>
</dbReference>
<keyword evidence="2" id="KW-1185">Reference proteome</keyword>
<proteinExistence type="predicted"/>
<accession>A0ABT6TBH4</accession>
<name>A0ABT6TBH4_9BACL</name>
<protein>
    <recommendedName>
        <fullName evidence="3">DUF3298 domain-containing protein</fullName>
    </recommendedName>
</protein>
<sequence length="236" mass="26249">MSRTWFVPMMIAILFLCGCSHLKTIPFEGNTVIDWVDFVRLGERDYSSEYGTVLADPSLVTDEVVGTVKFKVADVVTNPRYRTKSGDAAFLPKGTKLYRIEGYSADKAIAARDEKRIGGYRLYFEDGIRGQMALQYDTLPKDRIARIDLIRSGDIVPYRSLVNVEKDAFMGLLASGVEAAPTSAAGEPDPVYTSVVFYMDGPFAFVCTLMDDGLNVYFMPGSTLRMEGEVRRLIEG</sequence>
<evidence type="ECO:0008006" key="3">
    <source>
        <dbReference type="Google" id="ProtNLM"/>
    </source>
</evidence>
<evidence type="ECO:0000313" key="1">
    <source>
        <dbReference type="EMBL" id="MDI4644196.1"/>
    </source>
</evidence>
<dbReference type="RefSeq" id="WP_282907215.1">
    <property type="nucleotide sequence ID" value="NZ_JAGRPV010000001.1"/>
</dbReference>